<keyword evidence="4" id="KW-0408">Iron</keyword>
<dbReference type="InterPro" id="IPR050584">
    <property type="entry name" value="Cholesterol_7-desaturase"/>
</dbReference>
<dbReference type="InterPro" id="IPR036922">
    <property type="entry name" value="Rieske_2Fe-2S_sf"/>
</dbReference>
<evidence type="ECO:0000313" key="8">
    <source>
        <dbReference type="Proteomes" id="UP000239504"/>
    </source>
</evidence>
<name>A0A2S7K5D1_9PROT</name>
<comment type="caution">
    <text evidence="7">The sequence shown here is derived from an EMBL/GenBank/DDBJ whole genome shotgun (WGS) entry which is preliminary data.</text>
</comment>
<dbReference type="Proteomes" id="UP000239504">
    <property type="component" value="Unassembled WGS sequence"/>
</dbReference>
<protein>
    <recommendedName>
        <fullName evidence="6">Rieske domain-containing protein</fullName>
    </recommendedName>
</protein>
<dbReference type="Pfam" id="PF00355">
    <property type="entry name" value="Rieske"/>
    <property type="match status" value="1"/>
</dbReference>
<evidence type="ECO:0000256" key="2">
    <source>
        <dbReference type="ARBA" id="ARBA00022723"/>
    </source>
</evidence>
<dbReference type="AlphaFoldDB" id="A0A2S7K5D1"/>
<evidence type="ECO:0000256" key="5">
    <source>
        <dbReference type="ARBA" id="ARBA00023014"/>
    </source>
</evidence>
<sequence>MLSTRDNDLLIQTGPGTPLGALMREYWVPVARSAQLVAGAAPTRIKILGEKFVGFRSPDGAVGFMNEACPHRGASMALARNEKCGLRCIYHGWKFAPDGELLEAPTHPESAPLNRMRTGVRPAIERQGIVWAWLGKGQPAEFRPLAFTDLPDDHVLAATAVINCNWLHPLETLWDVFHAQILHNQTNRRSVRAGAYFSANETRMAGDIPFNYPELTVERTEYGFTHVNSDAAKETHFHFIMPFIQHHTVTPGIRDDKALQISVPIDDDHTLLWMIFYNRYGPLQPNGFAMQGFGSLPDLNNFLSEFPVRTAENRWGQDREAMEKGESFSGFKGNTILETIFLEDVGCIESQGRLDRSKELLAPVDKALIEGRQTVLDAIEAYQSGKPPIGRDLDLSGVEAEFKVKTQAA</sequence>
<dbReference type="GO" id="GO:0051537">
    <property type="term" value="F:2 iron, 2 sulfur cluster binding"/>
    <property type="evidence" value="ECO:0007669"/>
    <property type="project" value="UniProtKB-KW"/>
</dbReference>
<dbReference type="RefSeq" id="WP_104828943.1">
    <property type="nucleotide sequence ID" value="NZ_PJCH01000005.1"/>
</dbReference>
<keyword evidence="2" id="KW-0479">Metal-binding</keyword>
<dbReference type="GO" id="GO:0016491">
    <property type="term" value="F:oxidoreductase activity"/>
    <property type="evidence" value="ECO:0007669"/>
    <property type="project" value="UniProtKB-KW"/>
</dbReference>
<keyword evidence="3" id="KW-0560">Oxidoreductase</keyword>
<dbReference type="PROSITE" id="PS51296">
    <property type="entry name" value="RIESKE"/>
    <property type="match status" value="1"/>
</dbReference>
<keyword evidence="1" id="KW-0001">2Fe-2S</keyword>
<keyword evidence="8" id="KW-1185">Reference proteome</keyword>
<evidence type="ECO:0000256" key="3">
    <source>
        <dbReference type="ARBA" id="ARBA00023002"/>
    </source>
</evidence>
<reference evidence="7 8" key="1">
    <citation type="submission" date="2017-12" db="EMBL/GenBank/DDBJ databases">
        <authorList>
            <person name="Hurst M.R.H."/>
        </authorList>
    </citation>
    <scope>NUCLEOTIDE SEQUENCE [LARGE SCALE GENOMIC DNA]</scope>
    <source>
        <strain evidence="7 8">SY-3-19</strain>
    </source>
</reference>
<proteinExistence type="predicted"/>
<evidence type="ECO:0000259" key="6">
    <source>
        <dbReference type="PROSITE" id="PS51296"/>
    </source>
</evidence>
<dbReference type="PANTHER" id="PTHR21266:SF59">
    <property type="entry name" value="BLR4922 PROTEIN"/>
    <property type="match status" value="1"/>
</dbReference>
<organism evidence="7 8">
    <name type="scientific">Hyphococcus luteus</name>
    <dbReference type="NCBI Taxonomy" id="2058213"/>
    <lineage>
        <taxon>Bacteria</taxon>
        <taxon>Pseudomonadati</taxon>
        <taxon>Pseudomonadota</taxon>
        <taxon>Alphaproteobacteria</taxon>
        <taxon>Parvularculales</taxon>
        <taxon>Parvularculaceae</taxon>
        <taxon>Hyphococcus</taxon>
    </lineage>
</organism>
<keyword evidence="5" id="KW-0411">Iron-sulfur</keyword>
<dbReference type="Pfam" id="PF19301">
    <property type="entry name" value="LigXa_C"/>
    <property type="match status" value="1"/>
</dbReference>
<evidence type="ECO:0000256" key="1">
    <source>
        <dbReference type="ARBA" id="ARBA00022714"/>
    </source>
</evidence>
<accession>A0A2S7K5D1</accession>
<evidence type="ECO:0000313" key="7">
    <source>
        <dbReference type="EMBL" id="PQA87699.1"/>
    </source>
</evidence>
<dbReference type="EMBL" id="PJCH01000005">
    <property type="protein sequence ID" value="PQA87699.1"/>
    <property type="molecule type" value="Genomic_DNA"/>
</dbReference>
<dbReference type="InterPro" id="IPR017941">
    <property type="entry name" value="Rieske_2Fe-2S"/>
</dbReference>
<dbReference type="InterPro" id="IPR045623">
    <property type="entry name" value="LigXa_C"/>
</dbReference>
<gene>
    <name evidence="7" type="ORF">CW354_04855</name>
</gene>
<dbReference type="Gene3D" id="2.102.10.10">
    <property type="entry name" value="Rieske [2Fe-2S] iron-sulphur domain"/>
    <property type="match status" value="1"/>
</dbReference>
<dbReference type="SUPFAM" id="SSF55961">
    <property type="entry name" value="Bet v1-like"/>
    <property type="match status" value="1"/>
</dbReference>
<feature type="domain" description="Rieske" evidence="6">
    <location>
        <begin position="27"/>
        <end position="132"/>
    </location>
</feature>
<dbReference type="PANTHER" id="PTHR21266">
    <property type="entry name" value="IRON-SULFUR DOMAIN CONTAINING PROTEIN"/>
    <property type="match status" value="1"/>
</dbReference>
<dbReference type="GO" id="GO:0046872">
    <property type="term" value="F:metal ion binding"/>
    <property type="evidence" value="ECO:0007669"/>
    <property type="project" value="UniProtKB-KW"/>
</dbReference>
<dbReference type="OrthoDB" id="9800776at2"/>
<evidence type="ECO:0000256" key="4">
    <source>
        <dbReference type="ARBA" id="ARBA00023004"/>
    </source>
</evidence>
<dbReference type="SUPFAM" id="SSF50022">
    <property type="entry name" value="ISP domain"/>
    <property type="match status" value="1"/>
</dbReference>